<feature type="compositionally biased region" description="Low complexity" evidence="1">
    <location>
        <begin position="78"/>
        <end position="103"/>
    </location>
</feature>
<name>A0A484CYK5_PERFV</name>
<feature type="compositionally biased region" description="Basic residues" evidence="1">
    <location>
        <begin position="46"/>
        <end position="61"/>
    </location>
</feature>
<organism evidence="2 3">
    <name type="scientific">Perca flavescens</name>
    <name type="common">American yellow perch</name>
    <name type="synonym">Morone flavescens</name>
    <dbReference type="NCBI Taxonomy" id="8167"/>
    <lineage>
        <taxon>Eukaryota</taxon>
        <taxon>Metazoa</taxon>
        <taxon>Chordata</taxon>
        <taxon>Craniata</taxon>
        <taxon>Vertebrata</taxon>
        <taxon>Euteleostomi</taxon>
        <taxon>Actinopterygii</taxon>
        <taxon>Neopterygii</taxon>
        <taxon>Teleostei</taxon>
        <taxon>Neoteleostei</taxon>
        <taxon>Acanthomorphata</taxon>
        <taxon>Eupercaria</taxon>
        <taxon>Perciformes</taxon>
        <taxon>Percoidei</taxon>
        <taxon>Percidae</taxon>
        <taxon>Percinae</taxon>
        <taxon>Perca</taxon>
    </lineage>
</organism>
<gene>
    <name evidence="2" type="ORF">EPR50_G00093460</name>
</gene>
<keyword evidence="3" id="KW-1185">Reference proteome</keyword>
<accession>A0A484CYK5</accession>
<dbReference type="Proteomes" id="UP000295070">
    <property type="component" value="Chromosome 9"/>
</dbReference>
<protein>
    <submittedName>
        <fullName evidence="2">Uncharacterized protein</fullName>
    </submittedName>
</protein>
<dbReference type="EMBL" id="SCKG01000009">
    <property type="protein sequence ID" value="TDH08049.1"/>
    <property type="molecule type" value="Genomic_DNA"/>
</dbReference>
<feature type="compositionally biased region" description="Basic and acidic residues" evidence="1">
    <location>
        <begin position="123"/>
        <end position="133"/>
    </location>
</feature>
<sequence>MDSTETGSPAPPRTLEPQVLVYEDTPCSTLQEMNSSESEEDDQKAVKRPLKMSLRPRRLYRYHGAGNPQLTPSPHGSQPMTKQPMTTQPMTTQPMTTQPTTTQPQPPPPLEDSPPPPSGGDLSKVEDTEKTDPPDELDSSSESKEGLTAEDAEQLLQTSLKKPRGRRRVLPYTADLKEDIKRVFRDVWSDVITVGMMNDVLNKEPALLEKCQKLKLTIHNFRALVHKLQKE</sequence>
<evidence type="ECO:0000313" key="2">
    <source>
        <dbReference type="EMBL" id="TDH08049.1"/>
    </source>
</evidence>
<dbReference type="AlphaFoldDB" id="A0A484CYK5"/>
<evidence type="ECO:0000256" key="1">
    <source>
        <dbReference type="SAM" id="MobiDB-lite"/>
    </source>
</evidence>
<reference evidence="2 3" key="1">
    <citation type="submission" date="2019-01" db="EMBL/GenBank/DDBJ databases">
        <title>A chromosome-scale genome assembly of the yellow perch, Perca flavescens.</title>
        <authorList>
            <person name="Feron R."/>
            <person name="Morvezen R."/>
            <person name="Bestin A."/>
            <person name="Haffray P."/>
            <person name="Klopp C."/>
            <person name="Zahm M."/>
            <person name="Cabau C."/>
            <person name="Roques C."/>
            <person name="Donnadieu C."/>
            <person name="Bouchez O."/>
            <person name="Christie M."/>
            <person name="Larson W."/>
            <person name="Guiguen Y."/>
        </authorList>
    </citation>
    <scope>NUCLEOTIDE SEQUENCE [LARGE SCALE GENOMIC DNA]</scope>
    <source>
        <strain evidence="2">YP-PL-M2</strain>
        <tissue evidence="2">Blood</tissue>
    </source>
</reference>
<evidence type="ECO:0000313" key="3">
    <source>
        <dbReference type="Proteomes" id="UP000295070"/>
    </source>
</evidence>
<feature type="compositionally biased region" description="Pro residues" evidence="1">
    <location>
        <begin position="104"/>
        <end position="118"/>
    </location>
</feature>
<comment type="caution">
    <text evidence="2">The sequence shown here is derived from an EMBL/GenBank/DDBJ whole genome shotgun (WGS) entry which is preliminary data.</text>
</comment>
<proteinExistence type="predicted"/>
<feature type="compositionally biased region" description="Polar residues" evidence="1">
    <location>
        <begin position="26"/>
        <end position="36"/>
    </location>
</feature>
<feature type="region of interest" description="Disordered" evidence="1">
    <location>
        <begin position="1"/>
        <end position="151"/>
    </location>
</feature>